<evidence type="ECO:0000313" key="4">
    <source>
        <dbReference type="Proteomes" id="UP001597068"/>
    </source>
</evidence>
<dbReference type="SUPFAM" id="SSF53756">
    <property type="entry name" value="UDP-Glycosyltransferase/glycogen phosphorylase"/>
    <property type="match status" value="1"/>
</dbReference>
<reference evidence="4" key="1">
    <citation type="journal article" date="2019" name="Int. J. Syst. Evol. Microbiol.">
        <title>The Global Catalogue of Microorganisms (GCM) 10K type strain sequencing project: providing services to taxonomists for standard genome sequencing and annotation.</title>
        <authorList>
            <consortium name="The Broad Institute Genomics Platform"/>
            <consortium name="The Broad Institute Genome Sequencing Center for Infectious Disease"/>
            <person name="Wu L."/>
            <person name="Ma J."/>
        </authorList>
    </citation>
    <scope>NUCLEOTIDE SEQUENCE [LARGE SCALE GENOMIC DNA]</scope>
    <source>
        <strain evidence="4">CCUG 50873</strain>
    </source>
</reference>
<dbReference type="GO" id="GO:0016757">
    <property type="term" value="F:glycosyltransferase activity"/>
    <property type="evidence" value="ECO:0007669"/>
    <property type="project" value="UniProtKB-KW"/>
</dbReference>
<keyword evidence="3" id="KW-0328">Glycosyltransferase</keyword>
<sequence length="231" mass="25834">MVTFLLSENSRLAFGSPAAAANYSRFVRRLPTNIEVKQVLELPGPCKCGPLFKTPSLLFVGEFAARKGTFQLMALWDAIEAILAESRDADNLQLVLIGKGELEPTVRAWCSGRARVRLVVDPPRSLIHAHLRRSKALILLSQSNARWREQTGLPVGEGPSHGCRIISTDQIGFADWLKEHGHEIVQQDFDVYKLARRTVEVLSAAEDPDAIVHSLPQRDARLEVDQWLRHT</sequence>
<keyword evidence="4" id="KW-1185">Reference proteome</keyword>
<dbReference type="Pfam" id="PF00534">
    <property type="entry name" value="Glycos_transf_1"/>
    <property type="match status" value="1"/>
</dbReference>
<comment type="caution">
    <text evidence="3">The sequence shown here is derived from an EMBL/GenBank/DDBJ whole genome shotgun (WGS) entry which is preliminary data.</text>
</comment>
<dbReference type="InterPro" id="IPR001296">
    <property type="entry name" value="Glyco_trans_1"/>
</dbReference>
<feature type="domain" description="Glycosyl transferase family 1" evidence="2">
    <location>
        <begin position="55"/>
        <end position="209"/>
    </location>
</feature>
<accession>A0ABW3G3E2</accession>
<organism evidence="3 4">
    <name type="scientific">Williamsia deligens</name>
    <dbReference type="NCBI Taxonomy" id="321325"/>
    <lineage>
        <taxon>Bacteria</taxon>
        <taxon>Bacillati</taxon>
        <taxon>Actinomycetota</taxon>
        <taxon>Actinomycetes</taxon>
        <taxon>Mycobacteriales</taxon>
        <taxon>Nocardiaceae</taxon>
        <taxon>Williamsia</taxon>
    </lineage>
</organism>
<evidence type="ECO:0000259" key="2">
    <source>
        <dbReference type="Pfam" id="PF00534"/>
    </source>
</evidence>
<proteinExistence type="predicted"/>
<dbReference type="EC" id="2.4.-.-" evidence="3"/>
<protein>
    <submittedName>
        <fullName evidence="3">Glycosyltransferase</fullName>
        <ecNumber evidence="3">2.4.-.-</ecNumber>
    </submittedName>
</protein>
<evidence type="ECO:0000313" key="3">
    <source>
        <dbReference type="EMBL" id="MFD0924694.1"/>
    </source>
</evidence>
<dbReference type="Gene3D" id="3.40.50.2000">
    <property type="entry name" value="Glycogen Phosphorylase B"/>
    <property type="match status" value="1"/>
</dbReference>
<keyword evidence="1 3" id="KW-0808">Transferase</keyword>
<dbReference type="Proteomes" id="UP001597068">
    <property type="component" value="Unassembled WGS sequence"/>
</dbReference>
<dbReference type="RefSeq" id="WP_253647294.1">
    <property type="nucleotide sequence ID" value="NZ_BAAAMO010000002.1"/>
</dbReference>
<gene>
    <name evidence="3" type="ORF">ACFQ04_02995</name>
</gene>
<dbReference type="EMBL" id="JBHTIL010000001">
    <property type="protein sequence ID" value="MFD0924694.1"/>
    <property type="molecule type" value="Genomic_DNA"/>
</dbReference>
<name>A0ABW3G3E2_9NOCA</name>
<evidence type="ECO:0000256" key="1">
    <source>
        <dbReference type="ARBA" id="ARBA00022679"/>
    </source>
</evidence>